<dbReference type="CDD" id="cd00063">
    <property type="entry name" value="FN3"/>
    <property type="match status" value="1"/>
</dbReference>
<dbReference type="PROSITE" id="PS50853">
    <property type="entry name" value="FN3"/>
    <property type="match status" value="1"/>
</dbReference>
<keyword evidence="4" id="KW-1133">Transmembrane helix</keyword>
<sequence length="441" mass="48878">MNYIFKKSDCSLVVYVLDFNLFTTFYIQKAPSSINCENITEYKIRYPNVTSEETVTIDTSYEVYVEGGVEFTFSVRAVNNMGLHSHYLDITETSPEIAPEWGSATVTMKTLNSSCVELTWSRPEYPGGDITSYQLTCTNMAIMDKIPSTSTSQTVCGYSAYTLVECNISAENTAGFGESIEFDSVTQVVKVNVERVCPPPPPVRNAETLSTQSDWKIDSVVTYLCLEGYYRTGNAQLTCVVEEGKSVWLGRNTRMILPTGNAQLTCVVEEGKAVWLGEIPECEHLNTSQHCSGCITALLAVGIACGLVILILITIIIILARQLYIRKYTDSTQQSKSTDEDEEVGPNHLHPVMSLNNSVELPVSGVPHPPDVGAGSVYESIDKRNTVADGIKDYTGLEDVSFSSNYEHLEARQSGNNYERMNYDDKPKPQANKVYENCDKD</sequence>
<comment type="caution">
    <text evidence="2">Lacks conserved residue(s) required for the propagation of feature annotation.</text>
</comment>
<dbReference type="SUPFAM" id="SSF49265">
    <property type="entry name" value="Fibronectin type III"/>
    <property type="match status" value="1"/>
</dbReference>
<accession>A0A7J7KEU0</accession>
<comment type="caution">
    <text evidence="7">The sequence shown here is derived from an EMBL/GenBank/DDBJ whole genome shotgun (WGS) entry which is preliminary data.</text>
</comment>
<keyword evidence="8" id="KW-1185">Reference proteome</keyword>
<feature type="domain" description="Fibronectin type-III" evidence="5">
    <location>
        <begin position="102"/>
        <end position="191"/>
    </location>
</feature>
<keyword evidence="4" id="KW-0472">Membrane</keyword>
<dbReference type="AlphaFoldDB" id="A0A7J7KEU0"/>
<feature type="region of interest" description="Disordered" evidence="3">
    <location>
        <begin position="331"/>
        <end position="351"/>
    </location>
</feature>
<feature type="domain" description="Sushi" evidence="6">
    <location>
        <begin position="195"/>
        <end position="268"/>
    </location>
</feature>
<dbReference type="Pfam" id="PF00041">
    <property type="entry name" value="fn3"/>
    <property type="match status" value="1"/>
</dbReference>
<evidence type="ECO:0000256" key="1">
    <source>
        <dbReference type="ARBA" id="ARBA00023157"/>
    </source>
</evidence>
<evidence type="ECO:0000259" key="5">
    <source>
        <dbReference type="PROSITE" id="PS50853"/>
    </source>
</evidence>
<organism evidence="7 8">
    <name type="scientific">Bugula neritina</name>
    <name type="common">Brown bryozoan</name>
    <name type="synonym">Sertularia neritina</name>
    <dbReference type="NCBI Taxonomy" id="10212"/>
    <lineage>
        <taxon>Eukaryota</taxon>
        <taxon>Metazoa</taxon>
        <taxon>Spiralia</taxon>
        <taxon>Lophotrochozoa</taxon>
        <taxon>Bryozoa</taxon>
        <taxon>Gymnolaemata</taxon>
        <taxon>Cheilostomatida</taxon>
        <taxon>Flustrina</taxon>
        <taxon>Buguloidea</taxon>
        <taxon>Bugulidae</taxon>
        <taxon>Bugula</taxon>
    </lineage>
</organism>
<evidence type="ECO:0000259" key="6">
    <source>
        <dbReference type="PROSITE" id="PS50923"/>
    </source>
</evidence>
<dbReference type="Proteomes" id="UP000593567">
    <property type="component" value="Unassembled WGS sequence"/>
</dbReference>
<dbReference type="SUPFAM" id="SSF57535">
    <property type="entry name" value="Complement control module/SCR domain"/>
    <property type="match status" value="1"/>
</dbReference>
<dbReference type="SMART" id="SM00032">
    <property type="entry name" value="CCP"/>
    <property type="match status" value="1"/>
</dbReference>
<dbReference type="Gene3D" id="2.60.40.10">
    <property type="entry name" value="Immunoglobulins"/>
    <property type="match status" value="1"/>
</dbReference>
<evidence type="ECO:0000256" key="2">
    <source>
        <dbReference type="PROSITE-ProRule" id="PRU00302"/>
    </source>
</evidence>
<name>A0A7J7KEU0_BUGNE</name>
<keyword evidence="4" id="KW-0812">Transmembrane</keyword>
<feature type="transmembrane region" description="Helical" evidence="4">
    <location>
        <begin position="295"/>
        <end position="320"/>
    </location>
</feature>
<dbReference type="InterPro" id="IPR003961">
    <property type="entry name" value="FN3_dom"/>
</dbReference>
<reference evidence="7" key="1">
    <citation type="submission" date="2020-06" db="EMBL/GenBank/DDBJ databases">
        <title>Draft genome of Bugula neritina, a colonial animal packing powerful symbionts and potential medicines.</title>
        <authorList>
            <person name="Rayko M."/>
        </authorList>
    </citation>
    <scope>NUCLEOTIDE SEQUENCE [LARGE SCALE GENOMIC DNA]</scope>
    <source>
        <strain evidence="7">Kwan_BN1</strain>
    </source>
</reference>
<dbReference type="Pfam" id="PF00084">
    <property type="entry name" value="Sushi"/>
    <property type="match status" value="1"/>
</dbReference>
<feature type="region of interest" description="Disordered" evidence="3">
    <location>
        <begin position="411"/>
        <end position="441"/>
    </location>
</feature>
<keyword evidence="2" id="KW-0768">Sushi</keyword>
<dbReference type="InterPro" id="IPR000436">
    <property type="entry name" value="Sushi_SCR_CCP_dom"/>
</dbReference>
<evidence type="ECO:0000313" key="8">
    <source>
        <dbReference type="Proteomes" id="UP000593567"/>
    </source>
</evidence>
<evidence type="ECO:0000256" key="3">
    <source>
        <dbReference type="SAM" id="MobiDB-lite"/>
    </source>
</evidence>
<dbReference type="InterPro" id="IPR013783">
    <property type="entry name" value="Ig-like_fold"/>
</dbReference>
<proteinExistence type="predicted"/>
<dbReference type="InterPro" id="IPR036116">
    <property type="entry name" value="FN3_sf"/>
</dbReference>
<protein>
    <submittedName>
        <fullName evidence="7">Uncharacterized protein</fullName>
    </submittedName>
</protein>
<dbReference type="EMBL" id="VXIV02000615">
    <property type="protein sequence ID" value="KAF6037160.1"/>
    <property type="molecule type" value="Genomic_DNA"/>
</dbReference>
<dbReference type="PROSITE" id="PS50923">
    <property type="entry name" value="SUSHI"/>
    <property type="match status" value="1"/>
</dbReference>
<dbReference type="InterPro" id="IPR035976">
    <property type="entry name" value="Sushi/SCR/CCP_sf"/>
</dbReference>
<evidence type="ECO:0000313" key="7">
    <source>
        <dbReference type="EMBL" id="KAF6037160.1"/>
    </source>
</evidence>
<dbReference type="OrthoDB" id="443915at2759"/>
<dbReference type="CDD" id="cd00033">
    <property type="entry name" value="CCP"/>
    <property type="match status" value="1"/>
</dbReference>
<keyword evidence="1" id="KW-1015">Disulfide bond</keyword>
<evidence type="ECO:0000256" key="4">
    <source>
        <dbReference type="SAM" id="Phobius"/>
    </source>
</evidence>
<dbReference type="Gene3D" id="2.10.70.10">
    <property type="entry name" value="Complement Module, domain 1"/>
    <property type="match status" value="1"/>
</dbReference>
<gene>
    <name evidence="7" type="ORF">EB796_004535</name>
</gene>